<dbReference type="PANTHER" id="PTHR31442">
    <property type="entry name" value="HOMEODOMAIN-LIKE SUPERFAMILY PROTEIN-RELATED"/>
    <property type="match status" value="1"/>
</dbReference>
<keyword evidence="1" id="KW-0805">Transcription regulation</keyword>
<dbReference type="GO" id="GO:0005634">
    <property type="term" value="C:nucleus"/>
    <property type="evidence" value="ECO:0007669"/>
    <property type="project" value="TreeGrafter"/>
</dbReference>
<dbReference type="GO" id="GO:0003700">
    <property type="term" value="F:DNA-binding transcription factor activity"/>
    <property type="evidence" value="ECO:0007669"/>
    <property type="project" value="InterPro"/>
</dbReference>
<organism evidence="4 5">
    <name type="scientific">Solanum verrucosum</name>
    <dbReference type="NCBI Taxonomy" id="315347"/>
    <lineage>
        <taxon>Eukaryota</taxon>
        <taxon>Viridiplantae</taxon>
        <taxon>Streptophyta</taxon>
        <taxon>Embryophyta</taxon>
        <taxon>Tracheophyta</taxon>
        <taxon>Spermatophyta</taxon>
        <taxon>Magnoliopsida</taxon>
        <taxon>eudicotyledons</taxon>
        <taxon>Gunneridae</taxon>
        <taxon>Pentapetalae</taxon>
        <taxon>asterids</taxon>
        <taxon>lamiids</taxon>
        <taxon>Solanales</taxon>
        <taxon>Solanaceae</taxon>
        <taxon>Solanoideae</taxon>
        <taxon>Solaneae</taxon>
        <taxon>Solanum</taxon>
    </lineage>
</organism>
<keyword evidence="5" id="KW-1185">Reference proteome</keyword>
<dbReference type="PANTHER" id="PTHR31442:SF32">
    <property type="entry name" value="TWO-COMPONENT RESPONSE REGULATOR ORR21-LIKE"/>
    <property type="match status" value="1"/>
</dbReference>
<dbReference type="Proteomes" id="UP001234989">
    <property type="component" value="Chromosome 1"/>
</dbReference>
<evidence type="ECO:0000256" key="2">
    <source>
        <dbReference type="ARBA" id="ARBA00023163"/>
    </source>
</evidence>
<reference evidence="4" key="1">
    <citation type="submission" date="2023-08" db="EMBL/GenBank/DDBJ databases">
        <title>A de novo genome assembly of Solanum verrucosum Schlechtendal, a Mexican diploid species geographically isolated from the other diploid A-genome species in potato relatives.</title>
        <authorList>
            <person name="Hosaka K."/>
        </authorList>
    </citation>
    <scope>NUCLEOTIDE SEQUENCE</scope>
    <source>
        <tissue evidence="4">Young leaves</tissue>
    </source>
</reference>
<keyword evidence="3" id="KW-0539">Nucleus</keyword>
<dbReference type="InterPro" id="IPR009057">
    <property type="entry name" value="Homeodomain-like_sf"/>
</dbReference>
<evidence type="ECO:0000256" key="3">
    <source>
        <dbReference type="ARBA" id="ARBA00023242"/>
    </source>
</evidence>
<gene>
    <name evidence="4" type="ORF">MTR67_001523</name>
</gene>
<dbReference type="InterPro" id="IPR006447">
    <property type="entry name" value="Myb_dom_plants"/>
</dbReference>
<keyword evidence="2" id="KW-0804">Transcription</keyword>
<sequence length="207" mass="23926">MPFNNEEKSNNIHETERKTYNLRSKRCRKGKKLIDKGERQSTAISKTLKQKDCIKWTVDLSAKFKEATQRLGEGRCVPKQILEIMNVQGLTRMQVASYLQVHPSNNNFQQYIGEQNMHVRRYIVSTSSAGANEGSDLNEGENCDAYLNFHNMDDLYQNIGDSSSILPNGHGSEHYQVYSFDQVCAFIELFLLLNYSKYNVISNIRRW</sequence>
<protein>
    <submittedName>
        <fullName evidence="4">Uncharacterized protein</fullName>
    </submittedName>
</protein>
<dbReference type="SUPFAM" id="SSF46689">
    <property type="entry name" value="Homeodomain-like"/>
    <property type="match status" value="1"/>
</dbReference>
<dbReference type="EMBL" id="CP133612">
    <property type="protein sequence ID" value="WMV08138.1"/>
    <property type="molecule type" value="Genomic_DNA"/>
</dbReference>
<accession>A0AAF0T8I1</accession>
<dbReference type="InterPro" id="IPR044841">
    <property type="entry name" value="LUX/BOA-like"/>
</dbReference>
<proteinExistence type="predicted"/>
<dbReference type="GO" id="GO:0003677">
    <property type="term" value="F:DNA binding"/>
    <property type="evidence" value="ECO:0007669"/>
    <property type="project" value="InterPro"/>
</dbReference>
<name>A0AAF0T8I1_SOLVR</name>
<evidence type="ECO:0000313" key="5">
    <source>
        <dbReference type="Proteomes" id="UP001234989"/>
    </source>
</evidence>
<dbReference type="AlphaFoldDB" id="A0AAF0T8I1"/>
<evidence type="ECO:0000313" key="4">
    <source>
        <dbReference type="EMBL" id="WMV08138.1"/>
    </source>
</evidence>
<dbReference type="Gene3D" id="1.10.10.60">
    <property type="entry name" value="Homeodomain-like"/>
    <property type="match status" value="1"/>
</dbReference>
<evidence type="ECO:0000256" key="1">
    <source>
        <dbReference type="ARBA" id="ARBA00023015"/>
    </source>
</evidence>
<dbReference type="NCBIfam" id="TIGR01557">
    <property type="entry name" value="myb_SHAQKYF"/>
    <property type="match status" value="1"/>
</dbReference>